<dbReference type="Proteomes" id="UP000053462">
    <property type="component" value="Unassembled WGS sequence"/>
</dbReference>
<feature type="transmembrane region" description="Helical" evidence="1">
    <location>
        <begin position="151"/>
        <end position="176"/>
    </location>
</feature>
<accession>A0A100XW78</accession>
<feature type="transmembrane region" description="Helical" evidence="1">
    <location>
        <begin position="111"/>
        <end position="131"/>
    </location>
</feature>
<comment type="caution">
    <text evidence="2">The sequence shown here is derived from an EMBL/GenBank/DDBJ whole genome shotgun (WGS) entry which is preliminary data.</text>
</comment>
<dbReference type="AlphaFoldDB" id="A0A100XW78"/>
<dbReference type="RefSeq" id="WP_058939610.1">
    <property type="nucleotide sequence ID" value="NZ_LLYW01000037.1"/>
</dbReference>
<proteinExistence type="predicted"/>
<sequence length="203" mass="22982">MLPSWGIYAGTAAAFILIAIGLTKRLGPEWAWVNRKIIHFSIVPAVLMFYYGKIPAEVFSGAALVFGLFQLWLHPKKREFSWYQIEHNYGEVFFAFSASVVPMVLPREYATALLLAMAVSDGITEIIRHFYFKRHGFNVKLRKHWTGSFGYLATALAIAFLLLDAGTMGKIWWAVILTLAEYQGWLDDNLAVPLVGSLLFLLY</sequence>
<keyword evidence="1" id="KW-0812">Transmembrane</keyword>
<gene>
    <name evidence="2" type="ORF">APY94_10635</name>
</gene>
<dbReference type="STRING" id="227598.APY94_10635"/>
<evidence type="ECO:0008006" key="4">
    <source>
        <dbReference type="Google" id="ProtNLM"/>
    </source>
</evidence>
<protein>
    <recommendedName>
        <fullName evidence="4">Phosphatidate cytidylyltransferase</fullName>
    </recommendedName>
</protein>
<dbReference type="EMBL" id="LLYW01000037">
    <property type="protein sequence ID" value="KUH32255.1"/>
    <property type="molecule type" value="Genomic_DNA"/>
</dbReference>
<organism evidence="2 3">
    <name type="scientific">Thermococcus celericrescens</name>
    <dbReference type="NCBI Taxonomy" id="227598"/>
    <lineage>
        <taxon>Archaea</taxon>
        <taxon>Methanobacteriati</taxon>
        <taxon>Methanobacteriota</taxon>
        <taxon>Thermococci</taxon>
        <taxon>Thermococcales</taxon>
        <taxon>Thermococcaceae</taxon>
        <taxon>Thermococcus</taxon>
    </lineage>
</organism>
<evidence type="ECO:0000256" key="1">
    <source>
        <dbReference type="SAM" id="Phobius"/>
    </source>
</evidence>
<evidence type="ECO:0000313" key="3">
    <source>
        <dbReference type="Proteomes" id="UP000053462"/>
    </source>
</evidence>
<keyword evidence="1" id="KW-1133">Transmembrane helix</keyword>
<evidence type="ECO:0000313" key="2">
    <source>
        <dbReference type="EMBL" id="KUH32255.1"/>
    </source>
</evidence>
<keyword evidence="3" id="KW-1185">Reference proteome</keyword>
<keyword evidence="1" id="KW-0472">Membrane</keyword>
<feature type="transmembrane region" description="Helical" evidence="1">
    <location>
        <begin position="6"/>
        <end position="23"/>
    </location>
</feature>
<feature type="transmembrane region" description="Helical" evidence="1">
    <location>
        <begin position="58"/>
        <end position="75"/>
    </location>
</feature>
<reference evidence="2 3" key="1">
    <citation type="submission" date="2015-10" db="EMBL/GenBank/DDBJ databases">
        <title>Draft genome sequence of Thermococcus celericrescens strain DSM 17994.</title>
        <authorList>
            <person name="Hong S.-J."/>
            <person name="Park C.-E."/>
            <person name="Shin J.-H."/>
        </authorList>
    </citation>
    <scope>NUCLEOTIDE SEQUENCE [LARGE SCALE GENOMIC DNA]</scope>
    <source>
        <strain evidence="2 3">DSM 17994</strain>
    </source>
</reference>
<name>A0A100XW78_9EURY</name>
<dbReference type="OrthoDB" id="100386at2157"/>